<evidence type="ECO:0000313" key="1">
    <source>
        <dbReference type="EMBL" id="QNR68265.1"/>
    </source>
</evidence>
<dbReference type="EMBL" id="CP061172">
    <property type="protein sequence ID" value="QNR68265.1"/>
    <property type="molecule type" value="Genomic_DNA"/>
</dbReference>
<sequence>MTTLMSGIFEKRFMELSGGVNFEEAVLPQNANKPLPQKADGSLLCIL</sequence>
<accession>A0A7H0YB07</accession>
<proteinExistence type="predicted"/>
<dbReference type="AlphaFoldDB" id="A0A7H0YB07"/>
<name>A0A7H0YB07_9BACL</name>
<organism evidence="1 2">
    <name type="scientific">Paenibacillus peoriae</name>
    <dbReference type="NCBI Taxonomy" id="59893"/>
    <lineage>
        <taxon>Bacteria</taxon>
        <taxon>Bacillati</taxon>
        <taxon>Bacillota</taxon>
        <taxon>Bacilli</taxon>
        <taxon>Bacillales</taxon>
        <taxon>Paenibacillaceae</taxon>
        <taxon>Paenibacillus</taxon>
    </lineage>
</organism>
<protein>
    <submittedName>
        <fullName evidence="1">Uncharacterized protein</fullName>
    </submittedName>
</protein>
<reference evidence="1 2" key="1">
    <citation type="submission" date="2020-09" db="EMBL/GenBank/DDBJ databases">
        <title>Characterization of Paenibacillus peoriae strain ZF390 with broad-spectrum antimicrobial activity as a potential biocontrol agent.</title>
        <authorList>
            <person name="Li L."/>
            <person name="Zhao Y."/>
            <person name="Li B."/>
            <person name="Xie X."/>
        </authorList>
    </citation>
    <scope>NUCLEOTIDE SEQUENCE [LARGE SCALE GENOMIC DNA]</scope>
    <source>
        <strain evidence="1 2">ZF390</strain>
    </source>
</reference>
<dbReference type="RefSeq" id="WP_167686464.1">
    <property type="nucleotide sequence ID" value="NZ_CP061172.1"/>
</dbReference>
<evidence type="ECO:0000313" key="2">
    <source>
        <dbReference type="Proteomes" id="UP000516384"/>
    </source>
</evidence>
<gene>
    <name evidence="1" type="ORF">IAQ67_04025</name>
</gene>
<dbReference type="Proteomes" id="UP000516384">
    <property type="component" value="Chromosome"/>
</dbReference>